<name>A0AAV5EFB9_ELECO</name>
<dbReference type="PANTHER" id="PTHR33116:SF86">
    <property type="entry name" value="REVERSE TRANSCRIPTASE DOMAIN-CONTAINING PROTEIN"/>
    <property type="match status" value="1"/>
</dbReference>
<evidence type="ECO:0000259" key="1">
    <source>
        <dbReference type="Pfam" id="PF13966"/>
    </source>
</evidence>
<dbReference type="Proteomes" id="UP001054889">
    <property type="component" value="Unassembled WGS sequence"/>
</dbReference>
<organism evidence="2 3">
    <name type="scientific">Eleusine coracana subsp. coracana</name>
    <dbReference type="NCBI Taxonomy" id="191504"/>
    <lineage>
        <taxon>Eukaryota</taxon>
        <taxon>Viridiplantae</taxon>
        <taxon>Streptophyta</taxon>
        <taxon>Embryophyta</taxon>
        <taxon>Tracheophyta</taxon>
        <taxon>Spermatophyta</taxon>
        <taxon>Magnoliopsida</taxon>
        <taxon>Liliopsida</taxon>
        <taxon>Poales</taxon>
        <taxon>Poaceae</taxon>
        <taxon>PACMAD clade</taxon>
        <taxon>Chloridoideae</taxon>
        <taxon>Cynodonteae</taxon>
        <taxon>Eleusininae</taxon>
        <taxon>Eleusine</taxon>
    </lineage>
</organism>
<sequence>MESAAEVKNALQLYCRASGQQVNTDKSSIYFAKGCSKTLRGEIKEVLDIHNEALIEKYLGMPIEVGSLTYGAFKYIKDRVWQRVQRWMEQCLSAGGKEVLIKSVVQALPTYSMSCFRLPWGLCKHIDGLLCNFWWGSKGGKRRMNWVAWDDMTIPKYMGGLGFRNMELFNLALLAKQGWRVMQNPEALNARVLKVVYFPHRDFLEATVGANPSRVWRAIMDGKDVLKQGIIRRIGSGSSTNIWQSNWLPREGFLRPLCSLVDQPPQWVSELITQDRQWNKELLRDVFIPMDIEAIESIPICTASQEDFWGWQYEKNRIFSARSAYRMLVHTSDRRSAWIEHRAGISDLKAVEKDWTEIWKVQVSSKIRVFLWRLARQSLPTGDVRNRRNMAPNASCSLCGGCDSWRHSLLECNMAKVV</sequence>
<comment type="caution">
    <text evidence="2">The sequence shown here is derived from an EMBL/GenBank/DDBJ whole genome shotgun (WGS) entry which is preliminary data.</text>
</comment>
<evidence type="ECO:0000313" key="3">
    <source>
        <dbReference type="Proteomes" id="UP001054889"/>
    </source>
</evidence>
<proteinExistence type="predicted"/>
<gene>
    <name evidence="2" type="primary">gb08585</name>
    <name evidence="2" type="ORF">PR202_gb08585</name>
</gene>
<dbReference type="AlphaFoldDB" id="A0AAV5EFB9"/>
<reference evidence="2" key="2">
    <citation type="submission" date="2021-12" db="EMBL/GenBank/DDBJ databases">
        <title>Resequencing data analysis of finger millet.</title>
        <authorList>
            <person name="Hatakeyama M."/>
            <person name="Aluri S."/>
            <person name="Balachadran M.T."/>
            <person name="Sivarajan S.R."/>
            <person name="Poveda L."/>
            <person name="Shimizu-Inatsugi R."/>
            <person name="Schlapbach R."/>
            <person name="Sreeman S.M."/>
            <person name="Shimizu K.K."/>
        </authorList>
    </citation>
    <scope>NUCLEOTIDE SEQUENCE</scope>
</reference>
<dbReference type="Pfam" id="PF13966">
    <property type="entry name" value="zf-RVT"/>
    <property type="match status" value="1"/>
</dbReference>
<dbReference type="PANTHER" id="PTHR33116">
    <property type="entry name" value="REVERSE TRANSCRIPTASE ZINC-BINDING DOMAIN-CONTAINING PROTEIN-RELATED-RELATED"/>
    <property type="match status" value="1"/>
</dbReference>
<accession>A0AAV5EFB9</accession>
<dbReference type="EMBL" id="BQKI01000075">
    <property type="protein sequence ID" value="GJN21135.1"/>
    <property type="molecule type" value="Genomic_DNA"/>
</dbReference>
<protein>
    <recommendedName>
        <fullName evidence="1">Reverse transcriptase zinc-binding domain-containing protein</fullName>
    </recommendedName>
</protein>
<dbReference type="InterPro" id="IPR026960">
    <property type="entry name" value="RVT-Znf"/>
</dbReference>
<evidence type="ECO:0000313" key="2">
    <source>
        <dbReference type="EMBL" id="GJN21135.1"/>
    </source>
</evidence>
<reference evidence="2" key="1">
    <citation type="journal article" date="2018" name="DNA Res.">
        <title>Multiple hybrid de novo genome assembly of finger millet, an orphan allotetraploid crop.</title>
        <authorList>
            <person name="Hatakeyama M."/>
            <person name="Aluri S."/>
            <person name="Balachadran M.T."/>
            <person name="Sivarajan S.R."/>
            <person name="Patrignani A."/>
            <person name="Gruter S."/>
            <person name="Poveda L."/>
            <person name="Shimizu-Inatsugi R."/>
            <person name="Baeten J."/>
            <person name="Francoijs K.J."/>
            <person name="Nataraja K.N."/>
            <person name="Reddy Y.A.N."/>
            <person name="Phadnis S."/>
            <person name="Ravikumar R.L."/>
            <person name="Schlapbach R."/>
            <person name="Sreeman S.M."/>
            <person name="Shimizu K.K."/>
        </authorList>
    </citation>
    <scope>NUCLEOTIDE SEQUENCE</scope>
</reference>
<feature type="domain" description="Reverse transcriptase zinc-binding" evidence="1">
    <location>
        <begin position="319"/>
        <end position="416"/>
    </location>
</feature>
<keyword evidence="3" id="KW-1185">Reference proteome</keyword>